<protein>
    <submittedName>
        <fullName evidence="1">RCG43929, isoform CRA_b</fullName>
    </submittedName>
</protein>
<dbReference type="AlphaFoldDB" id="A6J7C2"/>
<sequence>MDPKRIVRALDLQPNQTEGILKWKLCSQFMGHVKAGAHQLALEVTVCWLHIRAKHTRRFCDTEK</sequence>
<dbReference type="Proteomes" id="UP000234681">
    <property type="component" value="Chromosome 17"/>
</dbReference>
<name>A6J7C2_RAT</name>
<gene>
    <name evidence="1" type="ORF">rCG_43929</name>
</gene>
<dbReference type="EMBL" id="CH473977">
    <property type="protein sequence ID" value="EDL98272.1"/>
    <property type="molecule type" value="Genomic_DNA"/>
</dbReference>
<reference evidence="2" key="1">
    <citation type="submission" date="2005-09" db="EMBL/GenBank/DDBJ databases">
        <authorList>
            <person name="Mural R.J."/>
            <person name="Li P.W."/>
            <person name="Adams M.D."/>
            <person name="Amanatides P.G."/>
            <person name="Baden-Tillson H."/>
            <person name="Barnstead M."/>
            <person name="Chin S.H."/>
            <person name="Dew I."/>
            <person name="Evans C.A."/>
            <person name="Ferriera S."/>
            <person name="Flanigan M."/>
            <person name="Fosler C."/>
            <person name="Glodek A."/>
            <person name="Gu Z."/>
            <person name="Holt R.A."/>
            <person name="Jennings D."/>
            <person name="Kraft C.L."/>
            <person name="Lu F."/>
            <person name="Nguyen T."/>
            <person name="Nusskern D.R."/>
            <person name="Pfannkoch C.M."/>
            <person name="Sitter C."/>
            <person name="Sutton G.G."/>
            <person name="Venter J.C."/>
            <person name="Wang Z."/>
            <person name="Woodage T."/>
            <person name="Zheng X.H."/>
            <person name="Zhong F."/>
        </authorList>
    </citation>
    <scope>NUCLEOTIDE SEQUENCE [LARGE SCALE GENOMIC DNA]</scope>
    <source>
        <strain>BN</strain>
        <strain evidence="2">Sprague-Dawley</strain>
    </source>
</reference>
<accession>A6J7C2</accession>
<evidence type="ECO:0000313" key="2">
    <source>
        <dbReference type="Proteomes" id="UP000234681"/>
    </source>
</evidence>
<organism evidence="1 2">
    <name type="scientific">Rattus norvegicus</name>
    <name type="common">Rat</name>
    <dbReference type="NCBI Taxonomy" id="10116"/>
    <lineage>
        <taxon>Eukaryota</taxon>
        <taxon>Metazoa</taxon>
        <taxon>Chordata</taxon>
        <taxon>Craniata</taxon>
        <taxon>Vertebrata</taxon>
        <taxon>Euteleostomi</taxon>
        <taxon>Mammalia</taxon>
        <taxon>Eutheria</taxon>
        <taxon>Euarchontoglires</taxon>
        <taxon>Glires</taxon>
        <taxon>Rodentia</taxon>
        <taxon>Myomorpha</taxon>
        <taxon>Muroidea</taxon>
        <taxon>Muridae</taxon>
        <taxon>Murinae</taxon>
        <taxon>Rattus</taxon>
    </lineage>
</organism>
<evidence type="ECO:0000313" key="1">
    <source>
        <dbReference type="EMBL" id="EDL98272.1"/>
    </source>
</evidence>
<proteinExistence type="predicted"/>